<proteinExistence type="predicted"/>
<comment type="caution">
    <text evidence="1">The sequence shown here is derived from an EMBL/GenBank/DDBJ whole genome shotgun (WGS) entry which is preliminary data.</text>
</comment>
<dbReference type="Proteomes" id="UP000283895">
    <property type="component" value="Unassembled WGS sequence"/>
</dbReference>
<name>A0A423VTP0_9PEZI</name>
<protein>
    <submittedName>
        <fullName evidence="1">Uncharacterized protein</fullName>
    </submittedName>
</protein>
<accession>A0A423VTP0</accession>
<evidence type="ECO:0000313" key="1">
    <source>
        <dbReference type="EMBL" id="ROV94324.1"/>
    </source>
</evidence>
<dbReference type="AlphaFoldDB" id="A0A423VTP0"/>
<sequence length="83" mass="9296">MFGISYHIYRGSHTGQVTKAITDCYVRAYADVPVAKTAEQAFRGIWVEAPRQIRDVRDTAQAFARQGEANGISGWEEFGDEEV</sequence>
<dbReference type="EMBL" id="LKEA01000041">
    <property type="protein sequence ID" value="ROV94324.1"/>
    <property type="molecule type" value="Genomic_DNA"/>
</dbReference>
<keyword evidence="2" id="KW-1185">Reference proteome</keyword>
<reference evidence="1 2" key="1">
    <citation type="submission" date="2015-09" db="EMBL/GenBank/DDBJ databases">
        <title>Host preference determinants of Valsa canker pathogens revealed by comparative genomics.</title>
        <authorList>
            <person name="Yin Z."/>
            <person name="Huang L."/>
        </authorList>
    </citation>
    <scope>NUCLEOTIDE SEQUENCE [LARGE SCALE GENOMIC DNA]</scope>
    <source>
        <strain evidence="1 2">03-1</strain>
    </source>
</reference>
<organism evidence="1 2">
    <name type="scientific">Cytospora schulzeri</name>
    <dbReference type="NCBI Taxonomy" id="448051"/>
    <lineage>
        <taxon>Eukaryota</taxon>
        <taxon>Fungi</taxon>
        <taxon>Dikarya</taxon>
        <taxon>Ascomycota</taxon>
        <taxon>Pezizomycotina</taxon>
        <taxon>Sordariomycetes</taxon>
        <taxon>Sordariomycetidae</taxon>
        <taxon>Diaporthales</taxon>
        <taxon>Cytosporaceae</taxon>
        <taxon>Cytospora</taxon>
    </lineage>
</organism>
<evidence type="ECO:0000313" key="2">
    <source>
        <dbReference type="Proteomes" id="UP000283895"/>
    </source>
</evidence>
<gene>
    <name evidence="1" type="ORF">VMCG_08674</name>
</gene>